<dbReference type="OrthoDB" id="9983560at2759"/>
<dbReference type="Proteomes" id="UP000248423">
    <property type="component" value="Unassembled WGS sequence"/>
</dbReference>
<comment type="cofactor">
    <cofactor evidence="1">
        <name>FAD</name>
        <dbReference type="ChEBI" id="CHEBI:57692"/>
    </cofactor>
</comment>
<gene>
    <name evidence="7" type="ORF">BO78DRAFT_337232</name>
</gene>
<evidence type="ECO:0000259" key="6">
    <source>
        <dbReference type="PROSITE" id="PS51387"/>
    </source>
</evidence>
<dbReference type="InterPro" id="IPR036318">
    <property type="entry name" value="FAD-bd_PCMH-like_sf"/>
</dbReference>
<keyword evidence="4" id="KW-0274">FAD</keyword>
<protein>
    <submittedName>
        <fullName evidence="7">FAD-binding domain-containing protein</fullName>
    </submittedName>
</protein>
<evidence type="ECO:0000256" key="5">
    <source>
        <dbReference type="ARBA" id="ARBA00023002"/>
    </source>
</evidence>
<evidence type="ECO:0000256" key="3">
    <source>
        <dbReference type="ARBA" id="ARBA00022630"/>
    </source>
</evidence>
<reference evidence="7 8" key="1">
    <citation type="submission" date="2018-02" db="EMBL/GenBank/DDBJ databases">
        <title>The genomes of Aspergillus section Nigri reveals drivers in fungal speciation.</title>
        <authorList>
            <consortium name="DOE Joint Genome Institute"/>
            <person name="Vesth T.C."/>
            <person name="Nybo J."/>
            <person name="Theobald S."/>
            <person name="Brandl J."/>
            <person name="Frisvad J.C."/>
            <person name="Nielsen K.F."/>
            <person name="Lyhne E.K."/>
            <person name="Kogle M.E."/>
            <person name="Kuo A."/>
            <person name="Riley R."/>
            <person name="Clum A."/>
            <person name="Nolan M."/>
            <person name="Lipzen A."/>
            <person name="Salamov A."/>
            <person name="Henrissat B."/>
            <person name="Wiebenga A."/>
            <person name="De vries R.P."/>
            <person name="Grigoriev I.V."/>
            <person name="Mortensen U.H."/>
            <person name="Andersen M.R."/>
            <person name="Baker S.E."/>
        </authorList>
    </citation>
    <scope>NUCLEOTIDE SEQUENCE [LARGE SCALE GENOMIC DNA]</scope>
    <source>
        <strain evidence="7 8">CBS 121057</strain>
    </source>
</reference>
<dbReference type="GO" id="GO:0016491">
    <property type="term" value="F:oxidoreductase activity"/>
    <property type="evidence" value="ECO:0007669"/>
    <property type="project" value="UniProtKB-KW"/>
</dbReference>
<dbReference type="InterPro" id="IPR016166">
    <property type="entry name" value="FAD-bd_PCMH"/>
</dbReference>
<dbReference type="STRING" id="1448318.A0A319EH20"/>
<dbReference type="InterPro" id="IPR006094">
    <property type="entry name" value="Oxid_FAD_bind_N"/>
</dbReference>
<dbReference type="Gene3D" id="3.30.465.10">
    <property type="match status" value="2"/>
</dbReference>
<name>A0A319EH20_ASPSB</name>
<accession>A0A319EH20</accession>
<evidence type="ECO:0000256" key="4">
    <source>
        <dbReference type="ARBA" id="ARBA00022827"/>
    </source>
</evidence>
<comment type="similarity">
    <text evidence="2">Belongs to the oxygen-dependent FAD-linked oxidoreductase family.</text>
</comment>
<evidence type="ECO:0000313" key="7">
    <source>
        <dbReference type="EMBL" id="PYI09622.1"/>
    </source>
</evidence>
<keyword evidence="5" id="KW-0560">Oxidoreductase</keyword>
<dbReference type="InterPro" id="IPR016169">
    <property type="entry name" value="FAD-bd_PCMH_sub2"/>
</dbReference>
<dbReference type="Pfam" id="PF08031">
    <property type="entry name" value="BBE"/>
    <property type="match status" value="1"/>
</dbReference>
<dbReference type="GO" id="GO:0071949">
    <property type="term" value="F:FAD binding"/>
    <property type="evidence" value="ECO:0007669"/>
    <property type="project" value="InterPro"/>
</dbReference>
<feature type="non-terminal residue" evidence="7">
    <location>
        <position position="546"/>
    </location>
</feature>
<sequence>MLGPCADAANSTASHLASRYLPGDPGWPTHADWDQLNDTVGGRLIQGMPLARHCFGNTSDAQVCASLEEGWDYVGPFLNDPVNVMSPYWLNDSCNPFSSPNGTCILGNMASYAIDVADAGSVMAGIQFAQDKNIRLTIKNTGHDYLGRSAGEGSLALWTHNLKNISVLNYTSLHYTGPALKVGAGIEVAEAYAAAQQQGLRVVGGGCPTVGVAGGWVPGGGHGPLSAAYGLGADEALEYEVVTASGQHLVVSPTSNRSDLYWALSGGGPGNYAVVLSITIQAHPDGPVGGLALSFVNTDSTTYWRAIAAWIQRLLEIDVTFPKLNSAATFTSAGFSLDFVTLPDASSEAELTAAIGPFLTDLQQLNITPAALETQISPNFYAHYQYVTTSSTINATNETVGNRLIPRSVARNHLSAFIETLQSISNNNVTHRNVGNQPGANAVLPAWRESLFSLNFGVEISPDASWEVIWGHQTEVNRWLDALRAVTPGGGSYMNEATFNDDEWKQDYFGVHYDRLAAIKAKYDPDYVFFANAAVGSDVMWRVAAD</sequence>
<keyword evidence="8" id="KW-1185">Reference proteome</keyword>
<dbReference type="InterPro" id="IPR012951">
    <property type="entry name" value="BBE"/>
</dbReference>
<keyword evidence="3" id="KW-0285">Flavoprotein</keyword>
<evidence type="ECO:0000256" key="1">
    <source>
        <dbReference type="ARBA" id="ARBA00001974"/>
    </source>
</evidence>
<evidence type="ECO:0000313" key="8">
    <source>
        <dbReference type="Proteomes" id="UP000248423"/>
    </source>
</evidence>
<dbReference type="InterPro" id="IPR050416">
    <property type="entry name" value="FAD-linked_Oxidoreductase"/>
</dbReference>
<dbReference type="SUPFAM" id="SSF56176">
    <property type="entry name" value="FAD-binding/transporter-associated domain-like"/>
    <property type="match status" value="1"/>
</dbReference>
<dbReference type="EMBL" id="KZ826326">
    <property type="protein sequence ID" value="PYI09622.1"/>
    <property type="molecule type" value="Genomic_DNA"/>
</dbReference>
<dbReference type="VEuPathDB" id="FungiDB:BO78DRAFT_337232"/>
<dbReference type="PANTHER" id="PTHR42973">
    <property type="entry name" value="BINDING OXIDOREDUCTASE, PUTATIVE (AFU_ORTHOLOGUE AFUA_1G17690)-RELATED"/>
    <property type="match status" value="1"/>
</dbReference>
<feature type="domain" description="FAD-binding PCMH-type" evidence="6">
    <location>
        <begin position="106"/>
        <end position="285"/>
    </location>
</feature>
<dbReference type="AlphaFoldDB" id="A0A319EH20"/>
<proteinExistence type="inferred from homology"/>
<organism evidence="7 8">
    <name type="scientific">Aspergillus sclerotiicarbonarius (strain CBS 121057 / IBT 28362)</name>
    <dbReference type="NCBI Taxonomy" id="1448318"/>
    <lineage>
        <taxon>Eukaryota</taxon>
        <taxon>Fungi</taxon>
        <taxon>Dikarya</taxon>
        <taxon>Ascomycota</taxon>
        <taxon>Pezizomycotina</taxon>
        <taxon>Eurotiomycetes</taxon>
        <taxon>Eurotiomycetidae</taxon>
        <taxon>Eurotiales</taxon>
        <taxon>Aspergillaceae</taxon>
        <taxon>Aspergillus</taxon>
        <taxon>Aspergillus subgen. Circumdati</taxon>
    </lineage>
</organism>
<dbReference type="PROSITE" id="PS51387">
    <property type="entry name" value="FAD_PCMH"/>
    <property type="match status" value="1"/>
</dbReference>
<evidence type="ECO:0000256" key="2">
    <source>
        <dbReference type="ARBA" id="ARBA00005466"/>
    </source>
</evidence>
<dbReference type="PANTHER" id="PTHR42973:SF39">
    <property type="entry name" value="FAD-BINDING PCMH-TYPE DOMAIN-CONTAINING PROTEIN"/>
    <property type="match status" value="1"/>
</dbReference>
<dbReference type="Pfam" id="PF01565">
    <property type="entry name" value="FAD_binding_4"/>
    <property type="match status" value="1"/>
</dbReference>